<reference evidence="1" key="1">
    <citation type="journal article" date="2021" name="Proc. Natl. Acad. Sci. U.S.A.">
        <title>A Catalog of Tens of Thousands of Viruses from Human Metagenomes Reveals Hidden Associations with Chronic Diseases.</title>
        <authorList>
            <person name="Tisza M.J."/>
            <person name="Buck C.B."/>
        </authorList>
    </citation>
    <scope>NUCLEOTIDE SEQUENCE</scope>
    <source>
        <strain evidence="1">Ctbvd11</strain>
    </source>
</reference>
<sequence>MDQGIINPKSLFLSRVERKDNIVLMPTPAGSPEEFGCIKFNNATERMSKPRVVDHAETDVEFVFRNKLGSVYAVVYHNEKGEVLTDMLTKAKSSKWEFHNFRIFFLPCFTNAYISSIYGYRQISELQVAQELSRFFAFEGVKSVIGDYSMLALPGGIAVARCIFKDEYIVSAELFDFVTYESLDRDEIKDIYYQEFHRHISGEEMNISNFPEDLLREILEDSVEKMQKKCNK</sequence>
<proteinExistence type="predicted"/>
<organism evidence="1">
    <name type="scientific">Siphoviridae sp. ctbvd11</name>
    <dbReference type="NCBI Taxonomy" id="2825567"/>
    <lineage>
        <taxon>Viruses</taxon>
        <taxon>Duplodnaviria</taxon>
        <taxon>Heunggongvirae</taxon>
        <taxon>Uroviricota</taxon>
        <taxon>Caudoviricetes</taxon>
    </lineage>
</organism>
<accession>A0A8S5QE02</accession>
<evidence type="ECO:0000313" key="1">
    <source>
        <dbReference type="EMBL" id="DAE17178.1"/>
    </source>
</evidence>
<protein>
    <submittedName>
        <fullName evidence="1">Uncharacterized protein</fullName>
    </submittedName>
</protein>
<dbReference type="EMBL" id="BK015636">
    <property type="protein sequence ID" value="DAE17178.1"/>
    <property type="molecule type" value="Genomic_DNA"/>
</dbReference>
<name>A0A8S5QE02_9CAUD</name>